<accession>A0A3S5CRJ0</accession>
<organism evidence="1 2">
    <name type="scientific">Protopolystoma xenopodis</name>
    <dbReference type="NCBI Taxonomy" id="117903"/>
    <lineage>
        <taxon>Eukaryota</taxon>
        <taxon>Metazoa</taxon>
        <taxon>Spiralia</taxon>
        <taxon>Lophotrochozoa</taxon>
        <taxon>Platyhelminthes</taxon>
        <taxon>Monogenea</taxon>
        <taxon>Polyopisthocotylea</taxon>
        <taxon>Polystomatidea</taxon>
        <taxon>Polystomatidae</taxon>
        <taxon>Protopolystoma</taxon>
    </lineage>
</organism>
<comment type="caution">
    <text evidence="1">The sequence shown here is derived from an EMBL/GenBank/DDBJ whole genome shotgun (WGS) entry which is preliminary data.</text>
</comment>
<dbReference type="Proteomes" id="UP000784294">
    <property type="component" value="Unassembled WGS sequence"/>
</dbReference>
<name>A0A3S5CRJ0_9PLAT</name>
<proteinExistence type="predicted"/>
<dbReference type="AlphaFoldDB" id="A0A3S5CRJ0"/>
<evidence type="ECO:0000313" key="2">
    <source>
        <dbReference type="Proteomes" id="UP000784294"/>
    </source>
</evidence>
<dbReference type="EMBL" id="CAAALY010273707">
    <property type="protein sequence ID" value="VEL42305.1"/>
    <property type="molecule type" value="Genomic_DNA"/>
</dbReference>
<protein>
    <submittedName>
        <fullName evidence="1">Uncharacterized protein</fullName>
    </submittedName>
</protein>
<keyword evidence="2" id="KW-1185">Reference proteome</keyword>
<sequence length="70" mass="7571">MTQTSNSVTACKKALSRPILVVFVVGATGPYALQAFHFSLSRLHPKVGLHNYNIVYLMHSAGDSHVEAGM</sequence>
<evidence type="ECO:0000313" key="1">
    <source>
        <dbReference type="EMBL" id="VEL42305.1"/>
    </source>
</evidence>
<reference evidence="1" key="1">
    <citation type="submission" date="2018-11" db="EMBL/GenBank/DDBJ databases">
        <authorList>
            <consortium name="Pathogen Informatics"/>
        </authorList>
    </citation>
    <scope>NUCLEOTIDE SEQUENCE</scope>
</reference>
<gene>
    <name evidence="1" type="ORF">PXEA_LOCUS35745</name>
</gene>